<evidence type="ECO:0000313" key="2">
    <source>
        <dbReference type="Proteomes" id="UP000297299"/>
    </source>
</evidence>
<dbReference type="Proteomes" id="UP000297299">
    <property type="component" value="Unassembled WGS sequence"/>
</dbReference>
<sequence length="90" mass="10273">MGSQSYILFVRSGVTILVPTWNYIEEWAKELAREFSGAGASVRVYARYSTLKWAYVTVMMRMPDELWPGLEEDAKPVTALAHLMKKFPQG</sequence>
<name>A0A4Y8D0T3_9HELO</name>
<comment type="caution">
    <text evidence="1">The sequence shown here is derived from an EMBL/GenBank/DDBJ whole genome shotgun (WGS) entry which is preliminary data.</text>
</comment>
<dbReference type="OrthoDB" id="3558706at2759"/>
<evidence type="ECO:0000313" key="1">
    <source>
        <dbReference type="EMBL" id="TEY57451.1"/>
    </source>
</evidence>
<protein>
    <submittedName>
        <fullName evidence="1">Uncharacterized protein</fullName>
    </submittedName>
</protein>
<reference evidence="1 2" key="1">
    <citation type="submission" date="2017-11" db="EMBL/GenBank/DDBJ databases">
        <title>Comparative genomics of Botrytis spp.</title>
        <authorList>
            <person name="Valero-Jimenez C.A."/>
            <person name="Tapia P."/>
            <person name="Veloso J."/>
            <person name="Silva-Moreno E."/>
            <person name="Staats M."/>
            <person name="Valdes J.H."/>
            <person name="Van Kan J.A.L."/>
        </authorList>
    </citation>
    <scope>NUCLEOTIDE SEQUENCE [LARGE SCALE GENOMIC DNA]</scope>
    <source>
        <strain evidence="1 2">MUCL2830</strain>
    </source>
</reference>
<accession>A0A4Y8D0T3</accession>
<keyword evidence="2" id="KW-1185">Reference proteome</keyword>
<dbReference type="EMBL" id="PHWZ01000218">
    <property type="protein sequence ID" value="TEY57451.1"/>
    <property type="molecule type" value="Genomic_DNA"/>
</dbReference>
<proteinExistence type="predicted"/>
<dbReference type="AlphaFoldDB" id="A0A4Y8D0T3"/>
<organism evidence="1 2">
    <name type="scientific">Botryotinia calthae</name>
    <dbReference type="NCBI Taxonomy" id="38488"/>
    <lineage>
        <taxon>Eukaryota</taxon>
        <taxon>Fungi</taxon>
        <taxon>Dikarya</taxon>
        <taxon>Ascomycota</taxon>
        <taxon>Pezizomycotina</taxon>
        <taxon>Leotiomycetes</taxon>
        <taxon>Helotiales</taxon>
        <taxon>Sclerotiniaceae</taxon>
        <taxon>Botryotinia</taxon>
    </lineage>
</organism>
<gene>
    <name evidence="1" type="ORF">BOTCAL_0218g00010</name>
</gene>